<dbReference type="SUPFAM" id="SSF52821">
    <property type="entry name" value="Rhodanese/Cell cycle control phosphatase"/>
    <property type="match status" value="2"/>
</dbReference>
<comment type="caution">
    <text evidence="2">The sequence shown here is derived from an EMBL/GenBank/DDBJ whole genome shotgun (WGS) entry which is preliminary data.</text>
</comment>
<dbReference type="PROSITE" id="PS50206">
    <property type="entry name" value="RHODANESE_3"/>
    <property type="match status" value="2"/>
</dbReference>
<dbReference type="EMBL" id="BLKS01000004">
    <property type="protein sequence ID" value="GFG55553.1"/>
    <property type="molecule type" value="Genomic_DNA"/>
</dbReference>
<dbReference type="PANTHER" id="PTHR43031:SF1">
    <property type="entry name" value="PYRIDINE NUCLEOTIDE-DISULPHIDE OXIDOREDUCTASE"/>
    <property type="match status" value="1"/>
</dbReference>
<feature type="domain" description="Rhodanese" evidence="1">
    <location>
        <begin position="111"/>
        <end position="198"/>
    </location>
</feature>
<dbReference type="AlphaFoldDB" id="A0A7I9WCU3"/>
<dbReference type="InterPro" id="IPR001763">
    <property type="entry name" value="Rhodanese-like_dom"/>
</dbReference>
<dbReference type="InterPro" id="IPR036873">
    <property type="entry name" value="Rhodanese-like_dom_sf"/>
</dbReference>
<feature type="domain" description="Rhodanese" evidence="1">
    <location>
        <begin position="5"/>
        <end position="29"/>
    </location>
</feature>
<dbReference type="SMART" id="SM00450">
    <property type="entry name" value="RHOD"/>
    <property type="match status" value="1"/>
</dbReference>
<sequence length="199" mass="21161">MRKALDDRVAVVDARSVDDFAACHLRGSIAVGFDGRFAETVGMVVDIDEPIALITYPGQEQTAAMRLARVGCDNTIGYVNVDRGGAFDPSLADLLQCAPRVSPAELDHLRAQDAVTLVDVRNPGEVERGAIPGAIHIPLAQLRSRIHQVSNEKPVVVHCASGWRSSAAASLLRARGFTDVSDLAGGYNAWANGSPSCRT</sequence>
<dbReference type="InterPro" id="IPR050229">
    <property type="entry name" value="GlpE_sulfurtransferase"/>
</dbReference>
<dbReference type="Gene3D" id="3.40.250.10">
    <property type="entry name" value="Rhodanese-like domain"/>
    <property type="match status" value="2"/>
</dbReference>
<evidence type="ECO:0000259" key="1">
    <source>
        <dbReference type="PROSITE" id="PS50206"/>
    </source>
</evidence>
<accession>A0A7I9WCU3</accession>
<evidence type="ECO:0000313" key="3">
    <source>
        <dbReference type="Proteomes" id="UP000465302"/>
    </source>
</evidence>
<dbReference type="CDD" id="cd00158">
    <property type="entry name" value="RHOD"/>
    <property type="match status" value="1"/>
</dbReference>
<reference evidence="2 3" key="1">
    <citation type="journal article" date="2019" name="Emerg. Microbes Infect.">
        <title>Comprehensive subspecies identification of 175 nontuberculous mycobacteria species based on 7547 genomic profiles.</title>
        <authorList>
            <person name="Matsumoto Y."/>
            <person name="Kinjo T."/>
            <person name="Motooka D."/>
            <person name="Nabeya D."/>
            <person name="Jung N."/>
            <person name="Uechi K."/>
            <person name="Horii T."/>
            <person name="Iida T."/>
            <person name="Fujita J."/>
            <person name="Nakamura S."/>
        </authorList>
    </citation>
    <scope>NUCLEOTIDE SEQUENCE [LARGE SCALE GENOMIC DNA]</scope>
    <source>
        <strain evidence="2 3">JCM 6377</strain>
    </source>
</reference>
<protein>
    <recommendedName>
        <fullName evidence="1">Rhodanese domain-containing protein</fullName>
    </recommendedName>
</protein>
<dbReference type="Proteomes" id="UP000465302">
    <property type="component" value="Unassembled WGS sequence"/>
</dbReference>
<name>A0A7I9WCU3_MYCAG</name>
<organism evidence="2 3">
    <name type="scientific">Mycolicibacterium agri</name>
    <name type="common">Mycobacterium agri</name>
    <dbReference type="NCBI Taxonomy" id="36811"/>
    <lineage>
        <taxon>Bacteria</taxon>
        <taxon>Bacillati</taxon>
        <taxon>Actinomycetota</taxon>
        <taxon>Actinomycetes</taxon>
        <taxon>Mycobacteriales</taxon>
        <taxon>Mycobacteriaceae</taxon>
        <taxon>Mycolicibacterium</taxon>
    </lineage>
</organism>
<evidence type="ECO:0000313" key="2">
    <source>
        <dbReference type="EMBL" id="GFG55553.1"/>
    </source>
</evidence>
<dbReference type="Pfam" id="PF00581">
    <property type="entry name" value="Rhodanese"/>
    <property type="match status" value="2"/>
</dbReference>
<dbReference type="PANTHER" id="PTHR43031">
    <property type="entry name" value="FAD-DEPENDENT OXIDOREDUCTASE"/>
    <property type="match status" value="1"/>
</dbReference>
<proteinExistence type="predicted"/>
<gene>
    <name evidence="2" type="ORF">MAGR_69940</name>
</gene>